<comment type="similarity">
    <text evidence="5">Belongs to the purine/pyrimidine phosphoribosyltransferase family. Xpt subfamily.</text>
</comment>
<dbReference type="CDD" id="cd06223">
    <property type="entry name" value="PRTases_typeI"/>
    <property type="match status" value="1"/>
</dbReference>
<evidence type="ECO:0000313" key="11">
    <source>
        <dbReference type="Proteomes" id="UP001209666"/>
    </source>
</evidence>
<evidence type="ECO:0000313" key="10">
    <source>
        <dbReference type="Proteomes" id="UP001198893"/>
    </source>
</evidence>
<comment type="catalytic activity">
    <reaction evidence="5">
        <text>XMP + diphosphate = xanthine + 5-phospho-alpha-D-ribose 1-diphosphate</text>
        <dbReference type="Rhea" id="RHEA:10800"/>
        <dbReference type="ChEBI" id="CHEBI:17712"/>
        <dbReference type="ChEBI" id="CHEBI:33019"/>
        <dbReference type="ChEBI" id="CHEBI:57464"/>
        <dbReference type="ChEBI" id="CHEBI:58017"/>
        <dbReference type="EC" id="2.4.2.22"/>
    </reaction>
</comment>
<dbReference type="Gene3D" id="3.40.50.2020">
    <property type="match status" value="1"/>
</dbReference>
<dbReference type="InterPro" id="IPR029057">
    <property type="entry name" value="PRTase-like"/>
</dbReference>
<evidence type="ECO:0000313" key="9">
    <source>
        <dbReference type="EMBL" id="MCU6716793.1"/>
    </source>
</evidence>
<dbReference type="EC" id="2.4.2.22" evidence="5 6"/>
<sequence length="192" mass="21060">MKLLEDKILAEGIAESENILKVDSFINHQVDPELMKKMGKDIAEHYKGKGITRIATIESSGIAPALMAAEALGVPLVILKKQPSKILNHDLYQTVVTSYTKGTSYELTISAKYISENDHILIVDDFLANGEAATGAIRLIRKAHATIAGVSVLIEKAFQPGREKLEEQGIDVYSLARVSRLDKGVIEFVKED</sequence>
<dbReference type="Pfam" id="PF00156">
    <property type="entry name" value="Pribosyltran"/>
    <property type="match status" value="1"/>
</dbReference>
<dbReference type="Proteomes" id="UP001209666">
    <property type="component" value="Unassembled WGS sequence"/>
</dbReference>
<keyword evidence="3 5" id="KW-0808">Transferase</keyword>
<dbReference type="GO" id="GO:0005737">
    <property type="term" value="C:cytoplasm"/>
    <property type="evidence" value="ECO:0007669"/>
    <property type="project" value="UniProtKB-SubCell"/>
</dbReference>
<comment type="subcellular location">
    <subcellularLocation>
        <location evidence="5">Cytoplasm</location>
    </subcellularLocation>
</comment>
<dbReference type="Proteomes" id="UP001198893">
    <property type="component" value="Unassembled WGS sequence"/>
</dbReference>
<reference evidence="8" key="2">
    <citation type="submission" date="2021-10" db="EMBL/GenBank/DDBJ databases">
        <title>Anaerobic single-cell dispensing facilitates the cultivation of human gut bacteria.</title>
        <authorList>
            <person name="Afrizal A."/>
        </authorList>
    </citation>
    <scope>NUCLEOTIDE SEQUENCE</scope>
    <source>
        <strain evidence="8">CLA-AA-H204</strain>
    </source>
</reference>
<protein>
    <recommendedName>
        <fullName evidence="5 6">Xanthine phosphoribosyltransferase</fullName>
        <shortName evidence="5">XPRTase</shortName>
        <ecNumber evidence="5 6">2.4.2.22</ecNumber>
    </recommendedName>
</protein>
<dbReference type="PANTHER" id="PTHR43864:SF1">
    <property type="entry name" value="XANTHINE PHOSPHORIBOSYLTRANSFERASE"/>
    <property type="match status" value="1"/>
</dbReference>
<comment type="pathway">
    <text evidence="5">Purine metabolism; XMP biosynthesis via salvage pathway; XMP from xanthine: step 1/1.</text>
</comment>
<dbReference type="NCBIfam" id="NF006671">
    <property type="entry name" value="PRK09219.1"/>
    <property type="match status" value="1"/>
</dbReference>
<keyword evidence="11" id="KW-1185">Reference proteome</keyword>
<dbReference type="InterPro" id="IPR050118">
    <property type="entry name" value="Pur/Pyrimidine_PRTase"/>
</dbReference>
<dbReference type="HAMAP" id="MF_01184">
    <property type="entry name" value="XPRTase"/>
    <property type="match status" value="1"/>
</dbReference>
<comment type="caution">
    <text evidence="8">The sequence shown here is derived from an EMBL/GenBank/DDBJ whole genome shotgun (WGS) entry which is preliminary data.</text>
</comment>
<evidence type="ECO:0000256" key="3">
    <source>
        <dbReference type="ARBA" id="ARBA00022679"/>
    </source>
</evidence>
<evidence type="ECO:0000313" key="8">
    <source>
        <dbReference type="EMBL" id="MCC2241064.1"/>
    </source>
</evidence>
<evidence type="ECO:0000256" key="2">
    <source>
        <dbReference type="ARBA" id="ARBA00022676"/>
    </source>
</evidence>
<dbReference type="GO" id="GO:0046110">
    <property type="term" value="P:xanthine metabolic process"/>
    <property type="evidence" value="ECO:0007669"/>
    <property type="project" value="UniProtKB-UniRule"/>
</dbReference>
<dbReference type="GO" id="GO:0000310">
    <property type="term" value="F:xanthine phosphoribosyltransferase activity"/>
    <property type="evidence" value="ECO:0007669"/>
    <property type="project" value="UniProtKB-UniRule"/>
</dbReference>
<feature type="domain" description="Phosphoribosyltransferase" evidence="7">
    <location>
        <begin position="40"/>
        <end position="157"/>
    </location>
</feature>
<name>A0AAW4W8V6_9FIRM</name>
<feature type="binding site" evidence="5">
    <location>
        <begin position="128"/>
        <end position="132"/>
    </location>
    <ligand>
        <name>5-phospho-alpha-D-ribose 1-diphosphate</name>
        <dbReference type="ChEBI" id="CHEBI:58017"/>
    </ligand>
</feature>
<comment type="subunit">
    <text evidence="5">Homodimer.</text>
</comment>
<feature type="binding site" evidence="5">
    <location>
        <position position="156"/>
    </location>
    <ligand>
        <name>xanthine</name>
        <dbReference type="ChEBI" id="CHEBI:17712"/>
    </ligand>
</feature>
<evidence type="ECO:0000256" key="6">
    <source>
        <dbReference type="NCBIfam" id="TIGR01744"/>
    </source>
</evidence>
<evidence type="ECO:0000259" key="7">
    <source>
        <dbReference type="Pfam" id="PF00156"/>
    </source>
</evidence>
<dbReference type="AlphaFoldDB" id="A0AAW4W8V6"/>
<feature type="binding site" evidence="5">
    <location>
        <position position="20"/>
    </location>
    <ligand>
        <name>xanthine</name>
        <dbReference type="ChEBI" id="CHEBI:17712"/>
    </ligand>
</feature>
<accession>A0AAW4W8V6</accession>
<dbReference type="InterPro" id="IPR000836">
    <property type="entry name" value="PRTase_dom"/>
</dbReference>
<feature type="binding site" evidence="5">
    <location>
        <position position="27"/>
    </location>
    <ligand>
        <name>xanthine</name>
        <dbReference type="ChEBI" id="CHEBI:17712"/>
    </ligand>
</feature>
<keyword evidence="4 5" id="KW-0660">Purine salvage</keyword>
<dbReference type="EMBL" id="JAJEQW010000001">
    <property type="protein sequence ID" value="MCC2241064.1"/>
    <property type="molecule type" value="Genomic_DNA"/>
</dbReference>
<reference evidence="9 11" key="1">
    <citation type="journal article" date="2021" name="ISME Commun">
        <title>Automated analysis of genomic sequences facilitates high-throughput and comprehensive description of bacteria.</title>
        <authorList>
            <person name="Hitch T.C.A."/>
        </authorList>
    </citation>
    <scope>NUCLEOTIDE SEQUENCE [LARGE SCALE GENOMIC DNA]</scope>
    <source>
        <strain evidence="9 11">Sanger_19</strain>
    </source>
</reference>
<evidence type="ECO:0000256" key="1">
    <source>
        <dbReference type="ARBA" id="ARBA00022490"/>
    </source>
</evidence>
<keyword evidence="2 5" id="KW-0328">Glycosyltransferase</keyword>
<proteinExistence type="inferred from homology"/>
<evidence type="ECO:0000256" key="4">
    <source>
        <dbReference type="ARBA" id="ARBA00022726"/>
    </source>
</evidence>
<reference evidence="9" key="3">
    <citation type="submission" date="2022-09" db="EMBL/GenBank/DDBJ databases">
        <authorList>
            <person name="Hitch T.C.A."/>
        </authorList>
    </citation>
    <scope>NUCLEOTIDE SEQUENCE</scope>
    <source>
        <strain evidence="9">Sanger_19</strain>
    </source>
</reference>
<evidence type="ECO:0000256" key="5">
    <source>
        <dbReference type="HAMAP-Rule" id="MF_01184"/>
    </source>
</evidence>
<dbReference type="RefSeq" id="WP_117698389.1">
    <property type="nucleotide sequence ID" value="NZ_JAJEQW010000001.1"/>
</dbReference>
<dbReference type="GO" id="GO:0006166">
    <property type="term" value="P:purine ribonucleoside salvage"/>
    <property type="evidence" value="ECO:0007669"/>
    <property type="project" value="UniProtKB-KW"/>
</dbReference>
<dbReference type="GO" id="GO:0032265">
    <property type="term" value="P:XMP salvage"/>
    <property type="evidence" value="ECO:0007669"/>
    <property type="project" value="UniProtKB-UniRule"/>
</dbReference>
<comment type="function">
    <text evidence="5">Converts the preformed base xanthine, a product of nucleic acid breakdown, to xanthosine 5'-monophosphate (XMP), so it can be reused for RNA or DNA synthesis.</text>
</comment>
<dbReference type="EMBL" id="JAOQKI010000007">
    <property type="protein sequence ID" value="MCU6716793.1"/>
    <property type="molecule type" value="Genomic_DNA"/>
</dbReference>
<dbReference type="InterPro" id="IPR010079">
    <property type="entry name" value="Xanthine_PRibTrfase"/>
</dbReference>
<gene>
    <name evidence="5" type="primary">xpt</name>
    <name evidence="8" type="ORF">LKD47_01940</name>
    <name evidence="9" type="ORF">OCV43_05800</name>
</gene>
<dbReference type="SUPFAM" id="SSF53271">
    <property type="entry name" value="PRTase-like"/>
    <property type="match status" value="1"/>
</dbReference>
<keyword evidence="1 5" id="KW-0963">Cytoplasm</keyword>
<organism evidence="8 10">
    <name type="scientific">Roseburia amylophila</name>
    <dbReference type="NCBI Taxonomy" id="2981794"/>
    <lineage>
        <taxon>Bacteria</taxon>
        <taxon>Bacillati</taxon>
        <taxon>Bacillota</taxon>
        <taxon>Clostridia</taxon>
        <taxon>Lachnospirales</taxon>
        <taxon>Lachnospiraceae</taxon>
        <taxon>Roseburia</taxon>
    </lineage>
</organism>
<dbReference type="PANTHER" id="PTHR43864">
    <property type="entry name" value="HYPOXANTHINE/GUANINE PHOSPHORIBOSYLTRANSFERASE"/>
    <property type="match status" value="1"/>
</dbReference>
<dbReference type="NCBIfam" id="TIGR01744">
    <property type="entry name" value="XPRTase"/>
    <property type="match status" value="1"/>
</dbReference>